<keyword evidence="4" id="KW-1185">Reference proteome</keyword>
<organism evidence="3 4">
    <name type="scientific">Arthrobacter russicus</name>
    <dbReference type="NCBI Taxonomy" id="172040"/>
    <lineage>
        <taxon>Bacteria</taxon>
        <taxon>Bacillati</taxon>
        <taxon>Actinomycetota</taxon>
        <taxon>Actinomycetes</taxon>
        <taxon>Micrococcales</taxon>
        <taxon>Micrococcaceae</taxon>
        <taxon>Arthrobacter</taxon>
    </lineage>
</organism>
<dbReference type="Gene3D" id="3.30.530.20">
    <property type="match status" value="1"/>
</dbReference>
<proteinExistence type="inferred from homology"/>
<evidence type="ECO:0000313" key="4">
    <source>
        <dbReference type="Proteomes" id="UP001185069"/>
    </source>
</evidence>
<evidence type="ECO:0000256" key="1">
    <source>
        <dbReference type="ARBA" id="ARBA00006817"/>
    </source>
</evidence>
<comment type="caution">
    <text evidence="3">The sequence shown here is derived from an EMBL/GenBank/DDBJ whole genome shotgun (WGS) entry which is preliminary data.</text>
</comment>
<reference evidence="3 4" key="1">
    <citation type="submission" date="2023-07" db="EMBL/GenBank/DDBJ databases">
        <title>Sequencing the genomes of 1000 actinobacteria strains.</title>
        <authorList>
            <person name="Klenk H.-P."/>
        </authorList>
    </citation>
    <scope>NUCLEOTIDE SEQUENCE [LARGE SCALE GENOMIC DNA]</scope>
    <source>
        <strain evidence="3 4">DSM 14555</strain>
    </source>
</reference>
<gene>
    <name evidence="3" type="ORF">JOE69_002907</name>
</gene>
<name>A0ABU1JDZ6_9MICC</name>
<dbReference type="EMBL" id="JAVDQF010000001">
    <property type="protein sequence ID" value="MDR6270669.1"/>
    <property type="molecule type" value="Genomic_DNA"/>
</dbReference>
<dbReference type="SUPFAM" id="SSF55961">
    <property type="entry name" value="Bet v1-like"/>
    <property type="match status" value="1"/>
</dbReference>
<dbReference type="Pfam" id="PF08327">
    <property type="entry name" value="AHSA1"/>
    <property type="match status" value="1"/>
</dbReference>
<evidence type="ECO:0000259" key="2">
    <source>
        <dbReference type="Pfam" id="PF08327"/>
    </source>
</evidence>
<sequence>MATQNKLEIIADSGSQNITLIREIDAPVDRVFQAYADPELVVQWLGPRRLTMKIEQWQVVSGGGYAYAHIDQDGAEFGFRGMFHTVRPNEQIIQTFEYLGFPGSVSIEVMTFEEAGPGRTRIVSTATYPSTETREQMLQSGMEVGVSEGYERLAELLA</sequence>
<evidence type="ECO:0000313" key="3">
    <source>
        <dbReference type="EMBL" id="MDR6270669.1"/>
    </source>
</evidence>
<dbReference type="RefSeq" id="WP_296364020.1">
    <property type="nucleotide sequence ID" value="NZ_BAAAHY010000004.1"/>
</dbReference>
<feature type="domain" description="Activator of Hsp90 ATPase homologue 1/2-like C-terminal" evidence="2">
    <location>
        <begin position="25"/>
        <end position="157"/>
    </location>
</feature>
<protein>
    <submittedName>
        <fullName evidence="3">Uncharacterized protein YndB with AHSA1/START domain</fullName>
    </submittedName>
</protein>
<dbReference type="InterPro" id="IPR013538">
    <property type="entry name" value="ASHA1/2-like_C"/>
</dbReference>
<dbReference type="InterPro" id="IPR023393">
    <property type="entry name" value="START-like_dom_sf"/>
</dbReference>
<accession>A0ABU1JDZ6</accession>
<comment type="similarity">
    <text evidence="1">Belongs to the AHA1 family.</text>
</comment>
<dbReference type="Proteomes" id="UP001185069">
    <property type="component" value="Unassembled WGS sequence"/>
</dbReference>
<dbReference type="CDD" id="cd07826">
    <property type="entry name" value="SRPBCC_CalC_Aha1-like_9"/>
    <property type="match status" value="1"/>
</dbReference>